<dbReference type="EMBL" id="OIVN01000167">
    <property type="protein sequence ID" value="SPC75544.1"/>
    <property type="molecule type" value="Genomic_DNA"/>
</dbReference>
<dbReference type="GO" id="GO:0010256">
    <property type="term" value="P:endomembrane system organization"/>
    <property type="evidence" value="ECO:0007669"/>
    <property type="project" value="TreeGrafter"/>
</dbReference>
<proteinExistence type="inferred from homology"/>
<organism evidence="8">
    <name type="scientific">Fagus sylvatica</name>
    <name type="common">Beechnut</name>
    <dbReference type="NCBI Taxonomy" id="28930"/>
    <lineage>
        <taxon>Eukaryota</taxon>
        <taxon>Viridiplantae</taxon>
        <taxon>Streptophyta</taxon>
        <taxon>Embryophyta</taxon>
        <taxon>Tracheophyta</taxon>
        <taxon>Spermatophyta</taxon>
        <taxon>Magnoliopsida</taxon>
        <taxon>eudicotyledons</taxon>
        <taxon>Gunneridae</taxon>
        <taxon>Pentapetalae</taxon>
        <taxon>rosids</taxon>
        <taxon>fabids</taxon>
        <taxon>Fagales</taxon>
        <taxon>Fagaceae</taxon>
        <taxon>Fagus</taxon>
    </lineage>
</organism>
<name>A0A2N9ELX3_FAGSY</name>
<dbReference type="PANTHER" id="PTHR31621">
    <property type="entry name" value="PROTEIN DMP3"/>
    <property type="match status" value="1"/>
</dbReference>
<feature type="region of interest" description="Disordered" evidence="6">
    <location>
        <begin position="90"/>
        <end position="121"/>
    </location>
</feature>
<feature type="compositionally biased region" description="Polar residues" evidence="6">
    <location>
        <begin position="98"/>
        <end position="108"/>
    </location>
</feature>
<feature type="region of interest" description="Disordered" evidence="6">
    <location>
        <begin position="1"/>
        <end position="56"/>
    </location>
</feature>
<evidence type="ECO:0000256" key="1">
    <source>
        <dbReference type="ARBA" id="ARBA00004141"/>
    </source>
</evidence>
<comment type="similarity">
    <text evidence="2">Belongs to the plant DMP1 protein family.</text>
</comment>
<dbReference type="AlphaFoldDB" id="A0A2N9ELX3"/>
<keyword evidence="5 7" id="KW-0472">Membrane</keyword>
<gene>
    <name evidence="8" type="ORF">FSB_LOCUS3426</name>
</gene>
<feature type="compositionally biased region" description="Pro residues" evidence="6">
    <location>
        <begin position="109"/>
        <end position="118"/>
    </location>
</feature>
<keyword evidence="4 7" id="KW-1133">Transmembrane helix</keyword>
<evidence type="ECO:0000256" key="6">
    <source>
        <dbReference type="SAM" id="MobiDB-lite"/>
    </source>
</evidence>
<dbReference type="InterPro" id="IPR007770">
    <property type="entry name" value="DMP"/>
</dbReference>
<comment type="subcellular location">
    <subcellularLocation>
        <location evidence="1">Membrane</location>
        <topology evidence="1">Multi-pass membrane protein</topology>
    </subcellularLocation>
</comment>
<evidence type="ECO:0000256" key="2">
    <source>
        <dbReference type="ARBA" id="ARBA00008707"/>
    </source>
</evidence>
<dbReference type="PANTHER" id="PTHR31621:SF69">
    <property type="entry name" value="POLLEN-SPECIFIC LEUCINE-RICH REPEAT EXTENSIN-LIKE PROTEIN 1"/>
    <property type="match status" value="1"/>
</dbReference>
<dbReference type="Pfam" id="PF05078">
    <property type="entry name" value="DUF679"/>
    <property type="match status" value="1"/>
</dbReference>
<feature type="transmembrane region" description="Helical" evidence="7">
    <location>
        <begin position="301"/>
        <end position="318"/>
    </location>
</feature>
<keyword evidence="3 7" id="KW-0812">Transmembrane</keyword>
<evidence type="ECO:0000313" key="8">
    <source>
        <dbReference type="EMBL" id="SPC75544.1"/>
    </source>
</evidence>
<evidence type="ECO:0008006" key="9">
    <source>
        <dbReference type="Google" id="ProtNLM"/>
    </source>
</evidence>
<evidence type="ECO:0000256" key="5">
    <source>
        <dbReference type="ARBA" id="ARBA00023136"/>
    </source>
</evidence>
<protein>
    <recommendedName>
        <fullName evidence="9">DUF679 domain-containing protein</fullName>
    </recommendedName>
</protein>
<dbReference type="GO" id="GO:0005737">
    <property type="term" value="C:cytoplasm"/>
    <property type="evidence" value="ECO:0007669"/>
    <property type="project" value="UniProtKB-ARBA"/>
</dbReference>
<evidence type="ECO:0000256" key="4">
    <source>
        <dbReference type="ARBA" id="ARBA00022989"/>
    </source>
</evidence>
<dbReference type="GO" id="GO:0016020">
    <property type="term" value="C:membrane"/>
    <property type="evidence" value="ECO:0007669"/>
    <property type="project" value="UniProtKB-SubCell"/>
</dbReference>
<evidence type="ECO:0000256" key="3">
    <source>
        <dbReference type="ARBA" id="ARBA00022692"/>
    </source>
</evidence>
<feature type="transmembrane region" description="Helical" evidence="7">
    <location>
        <begin position="338"/>
        <end position="357"/>
    </location>
</feature>
<accession>A0A2N9ELX3</accession>
<sequence>MASSTSIQLDSCMPAENQGSNHKDQAATAESSVVPPNTSMLSTQTQFTAEPPKNQQNQDAIPLVNAQSTEPSPPISPSFCISLQLNHKDPAPRADSSIIVSPNLDSPPQLNPSPPTNHVPPQCIVHVYSSNFLPPNQDYSNNKHEQLNSNVVPKPSEPTPTASSLLIHNQTLQHHQASAASHTTMFTTSNPKKPQKKTVANTAANLANLLPTGTVLVFQALTSSLANTNGKCHEINKYHIGFLIAICAVTCFFSSFTDSFQDGDEKLYYGFATFKGFWVVNVDINKDLKDKLKKHKIKFKDYVHAFGSLIVFLIFAFSSSDVLHCFFPDGGGENEYSMVLYLPVVAGVLSSFLFSIFPTERKGFGYGDTNVRRLD</sequence>
<reference evidence="8" key="1">
    <citation type="submission" date="2018-02" db="EMBL/GenBank/DDBJ databases">
        <authorList>
            <person name="Cohen D.B."/>
            <person name="Kent A.D."/>
        </authorList>
    </citation>
    <scope>NUCLEOTIDE SEQUENCE</scope>
</reference>
<evidence type="ECO:0000256" key="7">
    <source>
        <dbReference type="SAM" id="Phobius"/>
    </source>
</evidence>
<feature type="transmembrane region" description="Helical" evidence="7">
    <location>
        <begin position="238"/>
        <end position="256"/>
    </location>
</feature>
<feature type="compositionally biased region" description="Polar residues" evidence="6">
    <location>
        <begin position="28"/>
        <end position="56"/>
    </location>
</feature>